<reference evidence="2 3" key="1">
    <citation type="submission" date="2017-03" db="EMBL/GenBank/DDBJ databases">
        <title>Genomes of endolithic fungi from Antarctica.</title>
        <authorList>
            <person name="Coleine C."/>
            <person name="Masonjones S."/>
            <person name="Stajich J.E."/>
        </authorList>
    </citation>
    <scope>NUCLEOTIDE SEQUENCE [LARGE SCALE GENOMIC DNA]</scope>
    <source>
        <strain evidence="2 3">CCFEE 5311</strain>
    </source>
</reference>
<dbReference type="OrthoDB" id="4526773at2759"/>
<name>A0A4U0TLP1_9PEZI</name>
<evidence type="ECO:0000256" key="1">
    <source>
        <dbReference type="SAM" id="SignalP"/>
    </source>
</evidence>
<accession>A0A4U0TLP1</accession>
<feature type="chain" id="PRO_5020689248" description="Secreted protein" evidence="1">
    <location>
        <begin position="17"/>
        <end position="222"/>
    </location>
</feature>
<gene>
    <name evidence="2" type="ORF">B0A54_18108</name>
</gene>
<evidence type="ECO:0000313" key="2">
    <source>
        <dbReference type="EMBL" id="TKA22873.1"/>
    </source>
</evidence>
<dbReference type="AlphaFoldDB" id="A0A4U0TLP1"/>
<proteinExistence type="predicted"/>
<dbReference type="EMBL" id="NAJP01000252">
    <property type="protein sequence ID" value="TKA22873.1"/>
    <property type="molecule type" value="Genomic_DNA"/>
</dbReference>
<protein>
    <recommendedName>
        <fullName evidence="4">Secreted protein</fullName>
    </recommendedName>
</protein>
<feature type="signal peptide" evidence="1">
    <location>
        <begin position="1"/>
        <end position="16"/>
    </location>
</feature>
<evidence type="ECO:0000313" key="3">
    <source>
        <dbReference type="Proteomes" id="UP000310066"/>
    </source>
</evidence>
<keyword evidence="1" id="KW-0732">Signal</keyword>
<dbReference type="Proteomes" id="UP000310066">
    <property type="component" value="Unassembled WGS sequence"/>
</dbReference>
<organism evidence="2 3">
    <name type="scientific">Friedmanniomyces endolithicus</name>
    <dbReference type="NCBI Taxonomy" id="329885"/>
    <lineage>
        <taxon>Eukaryota</taxon>
        <taxon>Fungi</taxon>
        <taxon>Dikarya</taxon>
        <taxon>Ascomycota</taxon>
        <taxon>Pezizomycotina</taxon>
        <taxon>Dothideomycetes</taxon>
        <taxon>Dothideomycetidae</taxon>
        <taxon>Mycosphaerellales</taxon>
        <taxon>Teratosphaeriaceae</taxon>
        <taxon>Friedmanniomyces</taxon>
    </lineage>
</organism>
<comment type="caution">
    <text evidence="2">The sequence shown here is derived from an EMBL/GenBank/DDBJ whole genome shotgun (WGS) entry which is preliminary data.</text>
</comment>
<evidence type="ECO:0008006" key="4">
    <source>
        <dbReference type="Google" id="ProtNLM"/>
    </source>
</evidence>
<sequence>MHTTSVFAALLAVANAHVLRRADTCYALGSTQCTDLSIGQKDTGKQICTSISGGNLVVNYPAVSGYPYSEHFVRTYHVLVFQHYVQLKHQIGSNDIIFLIFQLKIEHFVRTNYFVLVHFNKIEHFVRTDNHVLIFKHIVRIKLFVRTVNLILIHFNRIKHFVITVNLILIFKDIIKIEHFIRTNNLILIFKHITKIKQFVRTYDVLIFKHIVKIEHVVCTND</sequence>